<accession>A0ACD0P730</accession>
<reference evidence="1 2" key="1">
    <citation type="journal article" date="2018" name="Mol. Biol. Evol.">
        <title>Broad Genomic Sampling Reveals a Smut Pathogenic Ancestry of the Fungal Clade Ustilaginomycotina.</title>
        <authorList>
            <person name="Kijpornyongpan T."/>
            <person name="Mondo S.J."/>
            <person name="Barry K."/>
            <person name="Sandor L."/>
            <person name="Lee J."/>
            <person name="Lipzen A."/>
            <person name="Pangilinan J."/>
            <person name="LaButti K."/>
            <person name="Hainaut M."/>
            <person name="Henrissat B."/>
            <person name="Grigoriev I.V."/>
            <person name="Spatafora J.W."/>
            <person name="Aime M.C."/>
        </authorList>
    </citation>
    <scope>NUCLEOTIDE SEQUENCE [LARGE SCALE GENOMIC DNA]</scope>
    <source>
        <strain evidence="1 2">SA 807</strain>
    </source>
</reference>
<evidence type="ECO:0000313" key="2">
    <source>
        <dbReference type="Proteomes" id="UP000245626"/>
    </source>
</evidence>
<gene>
    <name evidence="1" type="ORF">IE53DRAFT_324067</name>
</gene>
<name>A0ACD0P730_9BASI</name>
<evidence type="ECO:0000313" key="1">
    <source>
        <dbReference type="EMBL" id="PWN53883.1"/>
    </source>
</evidence>
<organism evidence="1 2">
    <name type="scientific">Violaceomyces palustris</name>
    <dbReference type="NCBI Taxonomy" id="1673888"/>
    <lineage>
        <taxon>Eukaryota</taxon>
        <taxon>Fungi</taxon>
        <taxon>Dikarya</taxon>
        <taxon>Basidiomycota</taxon>
        <taxon>Ustilaginomycotina</taxon>
        <taxon>Ustilaginomycetes</taxon>
        <taxon>Violaceomycetales</taxon>
        <taxon>Violaceomycetaceae</taxon>
        <taxon>Violaceomyces</taxon>
    </lineage>
</organism>
<sequence>MTGSTTLFDRPLPIVERFSRHISNQYEKRRQVKDERTTSSAPLFVAMQGPQGCGKTTITNQLVAELEGKYGIRSCVLSMDDLYHTYANLTRVSEENPGNGLLVGRGQAGTHDLRLAEGVLKSIQSINHRAVGGGSEALAVKLPSFDKSLNSGQGDRAPTEDWKSVSPPLDLFILEGWSMGFHPLSPTRLRDVYKESEEGGTECMFLRHSLDHLQVVNRFLHEYAQILYPPFEVFLQVRPQEMKHVYKWRLDQERAMKANNGGKGMTDEEVRRFVDRYMPGYELYLSTVRTGGPGEGGKGQSPPWVGGGLTILVDEERNPVEEEYW</sequence>
<keyword evidence="1" id="KW-0378">Hydrolase</keyword>
<proteinExistence type="predicted"/>
<dbReference type="EMBL" id="KZ819705">
    <property type="protein sequence ID" value="PWN53883.1"/>
    <property type="molecule type" value="Genomic_DNA"/>
</dbReference>
<dbReference type="Proteomes" id="UP000245626">
    <property type="component" value="Unassembled WGS sequence"/>
</dbReference>
<keyword evidence="2" id="KW-1185">Reference proteome</keyword>
<protein>
    <submittedName>
        <fullName evidence="1">P-loop containing nucleoside triphosphate hydrolase protein</fullName>
    </submittedName>
</protein>